<dbReference type="GO" id="GO:0006351">
    <property type="term" value="P:DNA-templated transcription"/>
    <property type="evidence" value="ECO:0007669"/>
    <property type="project" value="InterPro"/>
</dbReference>
<dbReference type="EMBL" id="JAAOAN010000319">
    <property type="protein sequence ID" value="KAF5710880.1"/>
    <property type="molecule type" value="Genomic_DNA"/>
</dbReference>
<dbReference type="OrthoDB" id="424974at2759"/>
<dbReference type="GO" id="GO:0008270">
    <property type="term" value="F:zinc ion binding"/>
    <property type="evidence" value="ECO:0007669"/>
    <property type="project" value="InterPro"/>
</dbReference>
<evidence type="ECO:0000313" key="6">
    <source>
        <dbReference type="EMBL" id="KAF5710880.1"/>
    </source>
</evidence>
<reference evidence="6 7" key="1">
    <citation type="submission" date="2020-05" db="EMBL/GenBank/DDBJ databases">
        <title>Identification and distribution of gene clusters putatively required for synthesis of sphingolipid metabolism inhibitors in phylogenetically diverse species of the filamentous fungus Fusarium.</title>
        <authorList>
            <person name="Kim H.-S."/>
            <person name="Busman M."/>
            <person name="Brown D.W."/>
            <person name="Divon H."/>
            <person name="Uhlig S."/>
            <person name="Proctor R.H."/>
        </authorList>
    </citation>
    <scope>NUCLEOTIDE SEQUENCE [LARGE SCALE GENOMIC DNA]</scope>
    <source>
        <strain evidence="6 7">NRRL 66235</strain>
    </source>
</reference>
<feature type="domain" description="Xylanolytic transcriptional activator regulatory" evidence="5">
    <location>
        <begin position="241"/>
        <end position="320"/>
    </location>
</feature>
<accession>A0A8H6DBY1</accession>
<organism evidence="6 7">
    <name type="scientific">Fusarium mundagurra</name>
    <dbReference type="NCBI Taxonomy" id="1567541"/>
    <lineage>
        <taxon>Eukaryota</taxon>
        <taxon>Fungi</taxon>
        <taxon>Dikarya</taxon>
        <taxon>Ascomycota</taxon>
        <taxon>Pezizomycotina</taxon>
        <taxon>Sordariomycetes</taxon>
        <taxon>Hypocreomycetidae</taxon>
        <taxon>Hypocreales</taxon>
        <taxon>Nectriaceae</taxon>
        <taxon>Fusarium</taxon>
        <taxon>Fusarium fujikuroi species complex</taxon>
    </lineage>
</organism>
<dbReference type="AlphaFoldDB" id="A0A8H6DBY1"/>
<gene>
    <name evidence="6" type="ORF">FMUND_9231</name>
</gene>
<dbReference type="GO" id="GO:0000978">
    <property type="term" value="F:RNA polymerase II cis-regulatory region sequence-specific DNA binding"/>
    <property type="evidence" value="ECO:0007669"/>
    <property type="project" value="TreeGrafter"/>
</dbReference>
<keyword evidence="2" id="KW-0238">DNA-binding</keyword>
<dbReference type="PANTHER" id="PTHR47424">
    <property type="entry name" value="REGULATORY PROTEIN GAL4"/>
    <property type="match status" value="1"/>
</dbReference>
<dbReference type="PANTHER" id="PTHR47424:SF3">
    <property type="entry name" value="REGULATORY PROTEIN GAL4"/>
    <property type="match status" value="1"/>
</dbReference>
<dbReference type="GO" id="GO:0000435">
    <property type="term" value="P:positive regulation of transcription from RNA polymerase II promoter by galactose"/>
    <property type="evidence" value="ECO:0007669"/>
    <property type="project" value="TreeGrafter"/>
</dbReference>
<keyword evidence="1" id="KW-0805">Transcription regulation</keyword>
<dbReference type="Proteomes" id="UP000544331">
    <property type="component" value="Unassembled WGS sequence"/>
</dbReference>
<name>A0A8H6DBY1_9HYPO</name>
<keyword evidence="3" id="KW-0804">Transcription</keyword>
<dbReference type="SMART" id="SM00906">
    <property type="entry name" value="Fungal_trans"/>
    <property type="match status" value="1"/>
</dbReference>
<evidence type="ECO:0000256" key="1">
    <source>
        <dbReference type="ARBA" id="ARBA00023015"/>
    </source>
</evidence>
<evidence type="ECO:0000259" key="5">
    <source>
        <dbReference type="SMART" id="SM00906"/>
    </source>
</evidence>
<dbReference type="InterPro" id="IPR007219">
    <property type="entry name" value="XnlR_reg_dom"/>
</dbReference>
<keyword evidence="7" id="KW-1185">Reference proteome</keyword>
<evidence type="ECO:0000256" key="2">
    <source>
        <dbReference type="ARBA" id="ARBA00023125"/>
    </source>
</evidence>
<dbReference type="CDD" id="cd12148">
    <property type="entry name" value="fungal_TF_MHR"/>
    <property type="match status" value="1"/>
</dbReference>
<proteinExistence type="predicted"/>
<evidence type="ECO:0000313" key="7">
    <source>
        <dbReference type="Proteomes" id="UP000544331"/>
    </source>
</evidence>
<keyword evidence="4" id="KW-0539">Nucleus</keyword>
<dbReference type="InterPro" id="IPR051127">
    <property type="entry name" value="Fungal_SecMet_Regulators"/>
</dbReference>
<dbReference type="Pfam" id="PF04082">
    <property type="entry name" value="Fungal_trans"/>
    <property type="match status" value="1"/>
</dbReference>
<dbReference type="GO" id="GO:0005634">
    <property type="term" value="C:nucleus"/>
    <property type="evidence" value="ECO:0007669"/>
    <property type="project" value="TreeGrafter"/>
</dbReference>
<sequence length="685" mass="76819">MYQQIASTEVPSNAQHVNGVVSDDAEEDRDMGEDQTFYFGKSCSLNFGAQVHSILAQVKPSYKATSLQNQSLAFINRPENILRKRPHDSYTVPTRQEADYLLRIFWDRLYPLYPFMDRAAFEKDYAAIWQSEPSLPSNASTSSATPGYYSQRSLSHSMNENSLQHRCFHILLNAVFALGCLNDDADSAEEQAQRGELYWSRSKALLEVDFEIFNQTNLVLIQALLYMSVYLHLRLDMSGACWNLAGLAIRTAQGLGLHRSCAYAPSKATSGSRYKMQHLQWRTWSGCIIVDRTLALTYGRPAMLTPKQAVLPAPSFIDSPGASDTESNSSICFLFNSVKLHTIIIEIVSQYDDGESVDPAPNMSNAENDANASTTPLLIRRMEKGNFEVLSNFEQSLVSWERELPDNLKLPPVSHLLTLSTHNLPKNLSQQSVALRARSLYGKVLAFRPVLLHQLARSVRRSNGTFVRNSMASTLAAAALERGAYLCTNAAIELIALIDWIYNTKREFISEIWYILFYLYTSGMVLLLQRHSRILYQSNAVDVAWAKCLRILRQYETHSVTAMKSLRLLELGDGFRSYPVSRRGATPMSPGRAKNSREAADMDNVDMTSDQLGLSPQNGRTAGWHQDAGPVDNGTSGVNSMNPLLDCDEADLNAWMDDQIDLAWLSALPFDFSLEDINDFLSPLY</sequence>
<evidence type="ECO:0000256" key="4">
    <source>
        <dbReference type="ARBA" id="ARBA00023242"/>
    </source>
</evidence>
<dbReference type="GO" id="GO:0000981">
    <property type="term" value="F:DNA-binding transcription factor activity, RNA polymerase II-specific"/>
    <property type="evidence" value="ECO:0007669"/>
    <property type="project" value="TreeGrafter"/>
</dbReference>
<evidence type="ECO:0000256" key="3">
    <source>
        <dbReference type="ARBA" id="ARBA00023163"/>
    </source>
</evidence>
<comment type="caution">
    <text evidence="6">The sequence shown here is derived from an EMBL/GenBank/DDBJ whole genome shotgun (WGS) entry which is preliminary data.</text>
</comment>
<protein>
    <submittedName>
        <fullName evidence="6">C6 transcription factor</fullName>
    </submittedName>
</protein>